<dbReference type="Proteomes" id="UP000008022">
    <property type="component" value="Unassembled WGS sequence"/>
</dbReference>
<dbReference type="AlphaFoldDB" id="A0A0E0QXF5"/>
<dbReference type="EnsemblPlants" id="ORUFI10G05760.1">
    <property type="protein sequence ID" value="ORUFI10G05760.1"/>
    <property type="gene ID" value="ORUFI10G05760"/>
</dbReference>
<dbReference type="HOGENOM" id="CLU_2985193_0_0_1"/>
<sequence length="58" mass="6220">MLLITPSSAKFVLMGQMVHGNRTRFYPPVSLLAARGAASPLTIVTRQPAPPNGQSQDE</sequence>
<organism evidence="1 2">
    <name type="scientific">Oryza rufipogon</name>
    <name type="common">Brownbeard rice</name>
    <name type="synonym">Asian wild rice</name>
    <dbReference type="NCBI Taxonomy" id="4529"/>
    <lineage>
        <taxon>Eukaryota</taxon>
        <taxon>Viridiplantae</taxon>
        <taxon>Streptophyta</taxon>
        <taxon>Embryophyta</taxon>
        <taxon>Tracheophyta</taxon>
        <taxon>Spermatophyta</taxon>
        <taxon>Magnoliopsida</taxon>
        <taxon>Liliopsida</taxon>
        <taxon>Poales</taxon>
        <taxon>Poaceae</taxon>
        <taxon>BOP clade</taxon>
        <taxon>Oryzoideae</taxon>
        <taxon>Oryzeae</taxon>
        <taxon>Oryzinae</taxon>
        <taxon>Oryza</taxon>
    </lineage>
</organism>
<keyword evidence="2" id="KW-1185">Reference proteome</keyword>
<name>A0A0E0QXF5_ORYRU</name>
<protein>
    <submittedName>
        <fullName evidence="1">Uncharacterized protein</fullName>
    </submittedName>
</protein>
<dbReference type="Gramene" id="ORUFI10G05760.1">
    <property type="protein sequence ID" value="ORUFI10G05760.1"/>
    <property type="gene ID" value="ORUFI10G05760"/>
</dbReference>
<accession>A0A0E0QXF5</accession>
<proteinExistence type="predicted"/>
<evidence type="ECO:0000313" key="1">
    <source>
        <dbReference type="EnsemblPlants" id="ORUFI10G05760.1"/>
    </source>
</evidence>
<reference evidence="1" key="2">
    <citation type="submission" date="2015-06" db="UniProtKB">
        <authorList>
            <consortium name="EnsemblPlants"/>
        </authorList>
    </citation>
    <scope>IDENTIFICATION</scope>
</reference>
<evidence type="ECO:0000313" key="2">
    <source>
        <dbReference type="Proteomes" id="UP000008022"/>
    </source>
</evidence>
<reference evidence="2" key="1">
    <citation type="submission" date="2013-06" db="EMBL/GenBank/DDBJ databases">
        <authorList>
            <person name="Zhao Q."/>
        </authorList>
    </citation>
    <scope>NUCLEOTIDE SEQUENCE</scope>
    <source>
        <strain evidence="2">cv. W1943</strain>
    </source>
</reference>